<feature type="region of interest" description="Disordered" evidence="1">
    <location>
        <begin position="99"/>
        <end position="119"/>
    </location>
</feature>
<evidence type="ECO:0000313" key="3">
    <source>
        <dbReference type="Proteomes" id="UP000325577"/>
    </source>
</evidence>
<dbReference type="OrthoDB" id="1688035at2759"/>
<proteinExistence type="predicted"/>
<dbReference type="EMBL" id="CM018035">
    <property type="protein sequence ID" value="KAA8541814.1"/>
    <property type="molecule type" value="Genomic_DNA"/>
</dbReference>
<accession>A0A5J5BGL0</accession>
<dbReference type="PANTHER" id="PTHR33168">
    <property type="entry name" value="STRESS INDUCED PROTEIN-RELATED"/>
    <property type="match status" value="1"/>
</dbReference>
<name>A0A5J5BGL0_9ASTE</name>
<gene>
    <name evidence="2" type="ORF">F0562_022966</name>
</gene>
<protein>
    <submittedName>
        <fullName evidence="2">Uncharacterized protein</fullName>
    </submittedName>
</protein>
<dbReference type="Proteomes" id="UP000325577">
    <property type="component" value="Linkage Group LG12"/>
</dbReference>
<evidence type="ECO:0000313" key="2">
    <source>
        <dbReference type="EMBL" id="KAA8541814.1"/>
    </source>
</evidence>
<keyword evidence="3" id="KW-1185">Reference proteome</keyword>
<organism evidence="2 3">
    <name type="scientific">Nyssa sinensis</name>
    <dbReference type="NCBI Taxonomy" id="561372"/>
    <lineage>
        <taxon>Eukaryota</taxon>
        <taxon>Viridiplantae</taxon>
        <taxon>Streptophyta</taxon>
        <taxon>Embryophyta</taxon>
        <taxon>Tracheophyta</taxon>
        <taxon>Spermatophyta</taxon>
        <taxon>Magnoliopsida</taxon>
        <taxon>eudicotyledons</taxon>
        <taxon>Gunneridae</taxon>
        <taxon>Pentapetalae</taxon>
        <taxon>asterids</taxon>
        <taxon>Cornales</taxon>
        <taxon>Nyssaceae</taxon>
        <taxon>Nyssa</taxon>
    </lineage>
</organism>
<dbReference type="AlphaFoldDB" id="A0A5J5BGL0"/>
<sequence length="119" mass="13083">MAVGSWCNSGNGNIGYGQAEKCYDLFMSLKISATGSKTPIWRVLWRKIKKEKKKIFDSSTAVQFTYDPNSYSQNFDQGLTWADPDDLSRSFSASPAIMKSDKAPDPSFVGARGIGQVSV</sequence>
<evidence type="ECO:0000256" key="1">
    <source>
        <dbReference type="SAM" id="MobiDB-lite"/>
    </source>
</evidence>
<reference evidence="2 3" key="1">
    <citation type="submission" date="2019-09" db="EMBL/GenBank/DDBJ databases">
        <title>A chromosome-level genome assembly of the Chinese tupelo Nyssa sinensis.</title>
        <authorList>
            <person name="Yang X."/>
            <person name="Kang M."/>
            <person name="Yang Y."/>
            <person name="Xiong H."/>
            <person name="Wang M."/>
            <person name="Zhang Z."/>
            <person name="Wang Z."/>
            <person name="Wu H."/>
            <person name="Ma T."/>
            <person name="Liu J."/>
            <person name="Xi Z."/>
        </authorList>
    </citation>
    <scope>NUCLEOTIDE SEQUENCE [LARGE SCALE GENOMIC DNA]</scope>
    <source>
        <strain evidence="2">J267</strain>
        <tissue evidence="2">Leaf</tissue>
    </source>
</reference>